<proteinExistence type="predicted"/>
<evidence type="ECO:0000313" key="2">
    <source>
        <dbReference type="Proteomes" id="UP000237271"/>
    </source>
</evidence>
<dbReference type="AlphaFoldDB" id="A0A2P4Y3X9"/>
<sequence>MGEISLEYAIAIKKEKPNRLKDVDADDLQFFLTKTEGGAWLDGAEAAAVTLDGDATPARL</sequence>
<organism evidence="1 2">
    <name type="scientific">Phytophthora palmivora</name>
    <dbReference type="NCBI Taxonomy" id="4796"/>
    <lineage>
        <taxon>Eukaryota</taxon>
        <taxon>Sar</taxon>
        <taxon>Stramenopiles</taxon>
        <taxon>Oomycota</taxon>
        <taxon>Peronosporomycetes</taxon>
        <taxon>Peronosporales</taxon>
        <taxon>Peronosporaceae</taxon>
        <taxon>Phytophthora</taxon>
    </lineage>
</organism>
<comment type="caution">
    <text evidence="1">The sequence shown here is derived from an EMBL/GenBank/DDBJ whole genome shotgun (WGS) entry which is preliminary data.</text>
</comment>
<protein>
    <submittedName>
        <fullName evidence="1">Crinkler (CRN) family protein</fullName>
    </submittedName>
</protein>
<dbReference type="EMBL" id="NCKW01005705">
    <property type="protein sequence ID" value="POM72516.1"/>
    <property type="molecule type" value="Genomic_DNA"/>
</dbReference>
<dbReference type="Proteomes" id="UP000237271">
    <property type="component" value="Unassembled WGS sequence"/>
</dbReference>
<accession>A0A2P4Y3X9</accession>
<keyword evidence="2" id="KW-1185">Reference proteome</keyword>
<dbReference type="OrthoDB" id="167272at2759"/>
<evidence type="ECO:0000313" key="1">
    <source>
        <dbReference type="EMBL" id="POM72516.1"/>
    </source>
</evidence>
<name>A0A2P4Y3X9_9STRA</name>
<gene>
    <name evidence="1" type="ORF">PHPALM_10757</name>
</gene>
<reference evidence="1 2" key="1">
    <citation type="journal article" date="2017" name="Genome Biol. Evol.">
        <title>Phytophthora megakarya and P. palmivora, closely related causal agents of cacao black pod rot, underwent increases in genome sizes and gene numbers by different mechanisms.</title>
        <authorList>
            <person name="Ali S.S."/>
            <person name="Shao J."/>
            <person name="Lary D.J."/>
            <person name="Kronmiller B."/>
            <person name="Shen D."/>
            <person name="Strem M.D."/>
            <person name="Amoako-Attah I."/>
            <person name="Akrofi A.Y."/>
            <person name="Begoude B.A."/>
            <person name="Ten Hoopen G.M."/>
            <person name="Coulibaly K."/>
            <person name="Kebe B.I."/>
            <person name="Melnick R.L."/>
            <person name="Guiltinan M.J."/>
            <person name="Tyler B.M."/>
            <person name="Meinhardt L.W."/>
            <person name="Bailey B.A."/>
        </authorList>
    </citation>
    <scope>NUCLEOTIDE SEQUENCE [LARGE SCALE GENOMIC DNA]</scope>
    <source>
        <strain evidence="2">sbr112.9</strain>
    </source>
</reference>